<evidence type="ECO:0000256" key="7">
    <source>
        <dbReference type="ARBA" id="ARBA00022837"/>
    </source>
</evidence>
<feature type="signal peptide" evidence="12">
    <location>
        <begin position="1"/>
        <end position="19"/>
    </location>
</feature>
<evidence type="ECO:0000313" key="16">
    <source>
        <dbReference type="Proteomes" id="UP000322940"/>
    </source>
</evidence>
<comment type="cofactor">
    <cofactor evidence="2">
        <name>Ca(2+)</name>
        <dbReference type="ChEBI" id="CHEBI:29108"/>
    </cofactor>
</comment>
<evidence type="ECO:0000313" key="15">
    <source>
        <dbReference type="EMBL" id="KAA2563691.1"/>
    </source>
</evidence>
<evidence type="ECO:0000256" key="8">
    <source>
        <dbReference type="ARBA" id="ARBA00023295"/>
    </source>
</evidence>
<organism evidence="14 16">
    <name type="scientific">Alistipes onderdonkii</name>
    <dbReference type="NCBI Taxonomy" id="328813"/>
    <lineage>
        <taxon>Bacteria</taxon>
        <taxon>Pseudomonadati</taxon>
        <taxon>Bacteroidota</taxon>
        <taxon>Bacteroidia</taxon>
        <taxon>Bacteroidales</taxon>
        <taxon>Rikenellaceae</taxon>
        <taxon>Alistipes</taxon>
    </lineage>
</organism>
<dbReference type="InterPro" id="IPR008979">
    <property type="entry name" value="Galactose-bd-like_sf"/>
</dbReference>
<dbReference type="EMBL" id="VVUY01000002">
    <property type="protein sequence ID" value="KAA2563691.1"/>
    <property type="molecule type" value="Genomic_DNA"/>
</dbReference>
<feature type="chain" id="PRO_5044618534" description="Beta-galactosidase" evidence="12">
    <location>
        <begin position="20"/>
        <end position="1089"/>
    </location>
</feature>
<dbReference type="EC" id="3.2.1.23" evidence="5 10"/>
<dbReference type="InterPro" id="IPR006103">
    <property type="entry name" value="Glyco_hydro_2_cat"/>
</dbReference>
<dbReference type="SUPFAM" id="SSF74650">
    <property type="entry name" value="Galactose mutarotase-like"/>
    <property type="match status" value="1"/>
</dbReference>
<evidence type="ECO:0000256" key="4">
    <source>
        <dbReference type="ARBA" id="ARBA00011245"/>
    </source>
</evidence>
<keyword evidence="12" id="KW-0732">Signal</keyword>
<dbReference type="Gene3D" id="2.60.40.10">
    <property type="entry name" value="Immunoglobulins"/>
    <property type="match status" value="2"/>
</dbReference>
<evidence type="ECO:0000256" key="6">
    <source>
        <dbReference type="ARBA" id="ARBA00022801"/>
    </source>
</evidence>
<comment type="catalytic activity">
    <reaction evidence="1 10">
        <text>Hydrolysis of terminal non-reducing beta-D-galactose residues in beta-D-galactosides.</text>
        <dbReference type="EC" id="3.2.1.23"/>
    </reaction>
</comment>
<evidence type="ECO:0000256" key="11">
    <source>
        <dbReference type="SAM" id="MobiDB-lite"/>
    </source>
</evidence>
<reference evidence="16 17" key="1">
    <citation type="journal article" date="2019" name="Nat. Med.">
        <title>A library of human gut bacterial isolates paired with longitudinal multiomics data enables mechanistic microbiome research.</title>
        <authorList>
            <person name="Poyet M."/>
            <person name="Groussin M."/>
            <person name="Gibbons S.M."/>
            <person name="Avila-Pacheco J."/>
            <person name="Jiang X."/>
            <person name="Kearney S.M."/>
            <person name="Perrotta A.R."/>
            <person name="Berdy B."/>
            <person name="Zhao S."/>
            <person name="Lieberman T.D."/>
            <person name="Swanson P.K."/>
            <person name="Smith M."/>
            <person name="Roesemann S."/>
            <person name="Alexander J.E."/>
            <person name="Rich S.A."/>
            <person name="Livny J."/>
            <person name="Vlamakis H."/>
            <person name="Clish C."/>
            <person name="Bullock K."/>
            <person name="Deik A."/>
            <person name="Scott J."/>
            <person name="Pierce K.A."/>
            <person name="Xavier R.J."/>
            <person name="Alm E.J."/>
        </authorList>
    </citation>
    <scope>NUCLEOTIDE SEQUENCE [LARGE SCALE GENOMIC DNA]</scope>
    <source>
        <strain evidence="15 17">BIOML-A204</strain>
        <strain evidence="14 16">BIOML-A266</strain>
    </source>
</reference>
<dbReference type="InterPro" id="IPR011013">
    <property type="entry name" value="Gal_mutarotase_sf_dom"/>
</dbReference>
<evidence type="ECO:0000256" key="3">
    <source>
        <dbReference type="ARBA" id="ARBA00007401"/>
    </source>
</evidence>
<dbReference type="GO" id="GO:0004565">
    <property type="term" value="F:beta-galactosidase activity"/>
    <property type="evidence" value="ECO:0007669"/>
    <property type="project" value="UniProtKB-EC"/>
</dbReference>
<evidence type="ECO:0000256" key="12">
    <source>
        <dbReference type="SAM" id="SignalP"/>
    </source>
</evidence>
<dbReference type="Pfam" id="PF02929">
    <property type="entry name" value="Bgal_small_N"/>
    <property type="match status" value="1"/>
</dbReference>
<dbReference type="AlphaFoldDB" id="A0A5B3H651"/>
<comment type="caution">
    <text evidence="14">The sequence shown here is derived from an EMBL/GenBank/DDBJ whole genome shotgun (WGS) entry which is preliminary data.</text>
</comment>
<evidence type="ECO:0000313" key="17">
    <source>
        <dbReference type="Proteomes" id="UP000323119"/>
    </source>
</evidence>
<dbReference type="InterPro" id="IPR032312">
    <property type="entry name" value="LacZ_4"/>
</dbReference>
<accession>A0A5B3H651</accession>
<dbReference type="RefSeq" id="WP_055201645.1">
    <property type="nucleotide sequence ID" value="NZ_JADMQE010000001.1"/>
</dbReference>
<evidence type="ECO:0000256" key="10">
    <source>
        <dbReference type="RuleBase" id="RU361154"/>
    </source>
</evidence>
<dbReference type="Pfam" id="PF00703">
    <property type="entry name" value="Glyco_hydro_2"/>
    <property type="match status" value="1"/>
</dbReference>
<dbReference type="SUPFAM" id="SSF51445">
    <property type="entry name" value="(Trans)glycosidases"/>
    <property type="match status" value="1"/>
</dbReference>
<keyword evidence="8 10" id="KW-0326">Glycosidase</keyword>
<dbReference type="PROSITE" id="PS00719">
    <property type="entry name" value="GLYCOSYL_HYDROL_F2_1"/>
    <property type="match status" value="1"/>
</dbReference>
<evidence type="ECO:0000256" key="2">
    <source>
        <dbReference type="ARBA" id="ARBA00001913"/>
    </source>
</evidence>
<dbReference type="Pfam" id="PF02837">
    <property type="entry name" value="Glyco_hydro_2_N"/>
    <property type="match status" value="1"/>
</dbReference>
<dbReference type="Pfam" id="PF02836">
    <property type="entry name" value="Glyco_hydro_2_C"/>
    <property type="match status" value="1"/>
</dbReference>
<dbReference type="EMBL" id="VVXH01000001">
    <property type="protein sequence ID" value="KAA2381156.1"/>
    <property type="molecule type" value="Genomic_DNA"/>
</dbReference>
<dbReference type="InterPro" id="IPR006104">
    <property type="entry name" value="Glyco_hydro_2_N"/>
</dbReference>
<dbReference type="Gene3D" id="2.60.120.260">
    <property type="entry name" value="Galactose-binding domain-like"/>
    <property type="match status" value="1"/>
</dbReference>
<evidence type="ECO:0000313" key="14">
    <source>
        <dbReference type="EMBL" id="KAA2381156.1"/>
    </source>
</evidence>
<proteinExistence type="inferred from homology"/>
<dbReference type="InterPro" id="IPR006101">
    <property type="entry name" value="Glyco_hydro_2"/>
</dbReference>
<dbReference type="InterPro" id="IPR023232">
    <property type="entry name" value="Glyco_hydro_2_AS"/>
</dbReference>
<dbReference type="Proteomes" id="UP000322940">
    <property type="component" value="Unassembled WGS sequence"/>
</dbReference>
<dbReference type="GO" id="GO:0030246">
    <property type="term" value="F:carbohydrate binding"/>
    <property type="evidence" value="ECO:0007669"/>
    <property type="project" value="InterPro"/>
</dbReference>
<evidence type="ECO:0000256" key="1">
    <source>
        <dbReference type="ARBA" id="ARBA00001412"/>
    </source>
</evidence>
<name>A0A5B3H651_9BACT</name>
<feature type="domain" description="Beta galactosidase small chain/" evidence="13">
    <location>
        <begin position="801"/>
        <end position="1070"/>
    </location>
</feature>
<dbReference type="InterPro" id="IPR023230">
    <property type="entry name" value="Glyco_hydro_2_CS"/>
</dbReference>
<dbReference type="InterPro" id="IPR013783">
    <property type="entry name" value="Ig-like_fold"/>
</dbReference>
<evidence type="ECO:0000256" key="5">
    <source>
        <dbReference type="ARBA" id="ARBA00012756"/>
    </source>
</evidence>
<dbReference type="InterPro" id="IPR017853">
    <property type="entry name" value="GH"/>
</dbReference>
<dbReference type="Gene3D" id="3.20.20.80">
    <property type="entry name" value="Glycosidases"/>
    <property type="match status" value="1"/>
</dbReference>
<dbReference type="InterPro" id="IPR036156">
    <property type="entry name" value="Beta-gal/glucu_dom_sf"/>
</dbReference>
<dbReference type="PANTHER" id="PTHR46323">
    <property type="entry name" value="BETA-GALACTOSIDASE"/>
    <property type="match status" value="1"/>
</dbReference>
<dbReference type="Gene3D" id="2.70.98.10">
    <property type="match status" value="1"/>
</dbReference>
<keyword evidence="7" id="KW-0106">Calcium</keyword>
<dbReference type="PRINTS" id="PR00132">
    <property type="entry name" value="GLHYDRLASE2"/>
</dbReference>
<dbReference type="Proteomes" id="UP000323119">
    <property type="component" value="Unassembled WGS sequence"/>
</dbReference>
<sequence length="1089" mass="121059">MKRLTAILLCTLAYGAATAADGWDAPADQHVNALRRLPARATSYSYKTPQDALAGDRAQSRMMPLDGVWKFRFAEDAAQSPEGFWQPGADLGNWDEIEVPSCWEMQGYGYPIYTNIPYPFEFRPPSITRDNPTGCYVRKFTVPRSWEGDRVVLHFGGVYSGYYVWVNGTLAGYAEDSCLPSEFDVTGLLRPGENTLAVKVFKWTDGSYLEDADHWRMAGIHREVYLAAKPDVAIGDFGVRTRLDGDMRDALLQIRPTIDLREGTPAAGWHLRAQLYAPDGTPEGREMGLPVEEILSEAYPQRDNVYFALMEQRIAAPEKWSAENPALYTLVLTLRNDDGQVAESRSCKVGFRDVRLRGREMLVNGVPVKLYGVNRHDHDQYTGKTVTREGMEQDVRLMKLLNFNSVRTSHYPNDPYFYELCDRYGLYVIDEANIESHGSGGKLSNDPEWAVPFLERVSRMVVRDRNHPSIVMWSLGNESGCGPAHAAAAGWAKDYDPTRLIHYEGAQGQPASPLYIPLRRTSAAVFTSAAPADGKPGTPQQPQDGGNPTDPAYVDIVSRMYPTVGELERMALNPRIDRPVLMCEYAHSMGNSTGGLNDYWTVIRSHEGLLGGHIWDWAEQGLVKKDTCQRTYWAYGGDFEPAGEHHDAAFCCNGIVNPDRTLKPAALECKYVFQPIGFTADDLAAGRVVVHNRNFFSPTDRYDFTWEISTDKGVLQRGSFDVPTTPAGKSAPATVGFRPFEPEPGAEYLLRVQAREKRATPYAGAGHIAAQEQFGLPFYKAPAHKPAAGRAAVSQDGERIVLSAAGVRAEIDRRSGYLVSYTVRGKALVCDTLRPNFWRASTDNDWRGWRVGQIAGCWKEMPGRLRTEGIRIDEAAGTVRVEKGVPDSVRLTLVYTLDGTGALAVAYDLQIAGQLPEPLRAGLRTRVPNTLGRMAYFGKGPQENYSDRSCGAFIGLYRGTPGDFMHDYITPQENGNRCAVRWLTLTEGNGRGIQIAGDSPLSMSVWDCTQEALDRARHVTEVERLPDALTVNIDCVQAGVGGTDTWSLNARPSEQYRLLAKRYAYKFTLLPCNNESEAIRNGRRLCNKR</sequence>
<dbReference type="InterPro" id="IPR004199">
    <property type="entry name" value="B-gal_small/dom_5"/>
</dbReference>
<dbReference type="GO" id="GO:0009341">
    <property type="term" value="C:beta-galactosidase complex"/>
    <property type="evidence" value="ECO:0007669"/>
    <property type="project" value="InterPro"/>
</dbReference>
<feature type="region of interest" description="Disordered" evidence="11">
    <location>
        <begin position="529"/>
        <end position="550"/>
    </location>
</feature>
<evidence type="ECO:0000256" key="9">
    <source>
        <dbReference type="ARBA" id="ARBA00032230"/>
    </source>
</evidence>
<dbReference type="SMART" id="SM01038">
    <property type="entry name" value="Bgal_small_N"/>
    <property type="match status" value="1"/>
</dbReference>
<comment type="subunit">
    <text evidence="4">Monomer.</text>
</comment>
<dbReference type="SUPFAM" id="SSF49303">
    <property type="entry name" value="beta-Galactosidase/glucuronidase domain"/>
    <property type="match status" value="2"/>
</dbReference>
<dbReference type="InterPro" id="IPR014718">
    <property type="entry name" value="GH-type_carb-bd"/>
</dbReference>
<evidence type="ECO:0000259" key="13">
    <source>
        <dbReference type="SMART" id="SM01038"/>
    </source>
</evidence>
<dbReference type="PROSITE" id="PS00608">
    <property type="entry name" value="GLYCOSYL_HYDROL_F2_2"/>
    <property type="match status" value="1"/>
</dbReference>
<dbReference type="PANTHER" id="PTHR46323:SF2">
    <property type="entry name" value="BETA-GALACTOSIDASE"/>
    <property type="match status" value="1"/>
</dbReference>
<dbReference type="InterPro" id="IPR006102">
    <property type="entry name" value="Ig-like_GH2"/>
</dbReference>
<dbReference type="GO" id="GO:0005990">
    <property type="term" value="P:lactose catabolic process"/>
    <property type="evidence" value="ECO:0007669"/>
    <property type="project" value="TreeGrafter"/>
</dbReference>
<comment type="similarity">
    <text evidence="3 10">Belongs to the glycosyl hydrolase 2 family.</text>
</comment>
<dbReference type="SUPFAM" id="SSF49785">
    <property type="entry name" value="Galactose-binding domain-like"/>
    <property type="match status" value="1"/>
</dbReference>
<protein>
    <recommendedName>
        <fullName evidence="5 10">Beta-galactosidase</fullName>
        <ecNumber evidence="5 10">3.2.1.23</ecNumber>
    </recommendedName>
    <alternativeName>
        <fullName evidence="9 10">Lactase</fullName>
    </alternativeName>
</protein>
<keyword evidence="6 10" id="KW-0378">Hydrolase</keyword>
<dbReference type="Pfam" id="PF16353">
    <property type="entry name" value="LacZ_4"/>
    <property type="match status" value="1"/>
</dbReference>
<gene>
    <name evidence="15" type="ORF">F2S36_02440</name>
    <name evidence="14" type="ORF">F2Y10_01340</name>
</gene>
<dbReference type="InterPro" id="IPR050347">
    <property type="entry name" value="Bact_Beta-galactosidase"/>
</dbReference>